<accession>A0ABP1RCN0</accession>
<feature type="compositionally biased region" description="Basic residues" evidence="1">
    <location>
        <begin position="59"/>
        <end position="72"/>
    </location>
</feature>
<dbReference type="EMBL" id="CAXLJM020000072">
    <property type="protein sequence ID" value="CAL8126386.1"/>
    <property type="molecule type" value="Genomic_DNA"/>
</dbReference>
<sequence length="354" mass="38730">MTIETRITFPEGGTECPPPPEESTVVSPTAGSFSNNNANSEGDITSCQANEGDESKLKVFGRKRKKGRKPKRVVLETPSVKSKESSKPDKSSSGAAKPEAGASTSASIKSERTDDLKKSKVKNQNESSKVDNAASRKSMRLLLRRGRGDNNYSGFLWPKDRPRYVEDLKVPLDFEDEKTKIMFMDTLGLFPRCKTPKIETVPENKCSISSHVHEDIKLLNNESGKPNVNDKLSDNVVNEKEKLVQVELTDSTVNSVHAPETVRDRSSKTSENPVSMKGTAPLCADLPSSHCIAEAVGDSDDDGGWEIWIHRIPPMLLYSQGTNNESPSQSEINESLNRLTQLGTDVVLVSASGI</sequence>
<feature type="compositionally biased region" description="Basic and acidic residues" evidence="1">
    <location>
        <begin position="81"/>
        <end position="90"/>
    </location>
</feature>
<gene>
    <name evidence="2" type="ORF">ODALV1_LOCUS21374</name>
</gene>
<feature type="compositionally biased region" description="Polar residues" evidence="1">
    <location>
        <begin position="29"/>
        <end position="49"/>
    </location>
</feature>
<evidence type="ECO:0000256" key="1">
    <source>
        <dbReference type="SAM" id="MobiDB-lite"/>
    </source>
</evidence>
<keyword evidence="3" id="KW-1185">Reference proteome</keyword>
<feature type="region of interest" description="Disordered" evidence="1">
    <location>
        <begin position="1"/>
        <end position="137"/>
    </location>
</feature>
<protein>
    <submittedName>
        <fullName evidence="2">Uncharacterized protein</fullName>
    </submittedName>
</protein>
<evidence type="ECO:0000313" key="3">
    <source>
        <dbReference type="Proteomes" id="UP001642540"/>
    </source>
</evidence>
<evidence type="ECO:0000313" key="2">
    <source>
        <dbReference type="EMBL" id="CAL8126386.1"/>
    </source>
</evidence>
<organism evidence="2 3">
    <name type="scientific">Orchesella dallaii</name>
    <dbReference type="NCBI Taxonomy" id="48710"/>
    <lineage>
        <taxon>Eukaryota</taxon>
        <taxon>Metazoa</taxon>
        <taxon>Ecdysozoa</taxon>
        <taxon>Arthropoda</taxon>
        <taxon>Hexapoda</taxon>
        <taxon>Collembola</taxon>
        <taxon>Entomobryomorpha</taxon>
        <taxon>Entomobryoidea</taxon>
        <taxon>Orchesellidae</taxon>
        <taxon>Orchesellinae</taxon>
        <taxon>Orchesella</taxon>
    </lineage>
</organism>
<reference evidence="2 3" key="1">
    <citation type="submission" date="2024-08" db="EMBL/GenBank/DDBJ databases">
        <authorList>
            <person name="Cucini C."/>
            <person name="Frati F."/>
        </authorList>
    </citation>
    <scope>NUCLEOTIDE SEQUENCE [LARGE SCALE GENOMIC DNA]</scope>
</reference>
<proteinExistence type="predicted"/>
<name>A0ABP1RCN0_9HEXA</name>
<comment type="caution">
    <text evidence="2">The sequence shown here is derived from an EMBL/GenBank/DDBJ whole genome shotgun (WGS) entry which is preliminary data.</text>
</comment>
<dbReference type="Proteomes" id="UP001642540">
    <property type="component" value="Unassembled WGS sequence"/>
</dbReference>
<feature type="compositionally biased region" description="Basic and acidic residues" evidence="1">
    <location>
        <begin position="109"/>
        <end position="118"/>
    </location>
</feature>